<evidence type="ECO:0000313" key="2">
    <source>
        <dbReference type="EMBL" id="CAE8624898.1"/>
    </source>
</evidence>
<dbReference type="InterPro" id="IPR019494">
    <property type="entry name" value="FIST_C"/>
</dbReference>
<protein>
    <recommendedName>
        <fullName evidence="1">FIST C-domain domain-containing protein</fullName>
    </recommendedName>
</protein>
<dbReference type="SMART" id="SM01204">
    <property type="entry name" value="FIST_C"/>
    <property type="match status" value="1"/>
</dbReference>
<dbReference type="PANTHER" id="PTHR14939:SF5">
    <property type="entry name" value="F-BOX ONLY PROTEIN 22"/>
    <property type="match status" value="1"/>
</dbReference>
<dbReference type="OrthoDB" id="509497at2759"/>
<dbReference type="EMBL" id="CAJNNV010028523">
    <property type="protein sequence ID" value="CAE8624898.1"/>
    <property type="molecule type" value="Genomic_DNA"/>
</dbReference>
<dbReference type="AlphaFoldDB" id="A0A813GDH3"/>
<gene>
    <name evidence="2" type="ORF">PGLA1383_LOCUS41993</name>
</gene>
<evidence type="ECO:0000259" key="1">
    <source>
        <dbReference type="SMART" id="SM01204"/>
    </source>
</evidence>
<name>A0A813GDH3_POLGL</name>
<dbReference type="PANTHER" id="PTHR14939">
    <property type="entry name" value="F-BOX ONLY PROTEIN 22"/>
    <property type="match status" value="1"/>
</dbReference>
<proteinExistence type="predicted"/>
<keyword evidence="3" id="KW-1185">Reference proteome</keyword>
<comment type="caution">
    <text evidence="2">The sequence shown here is derived from an EMBL/GenBank/DDBJ whole genome shotgun (WGS) entry which is preliminary data.</text>
</comment>
<dbReference type="Proteomes" id="UP000654075">
    <property type="component" value="Unassembled WGS sequence"/>
</dbReference>
<reference evidence="2" key="1">
    <citation type="submission" date="2021-02" db="EMBL/GenBank/DDBJ databases">
        <authorList>
            <person name="Dougan E. K."/>
            <person name="Rhodes N."/>
            <person name="Thang M."/>
            <person name="Chan C."/>
        </authorList>
    </citation>
    <scope>NUCLEOTIDE SEQUENCE</scope>
</reference>
<evidence type="ECO:0000313" key="3">
    <source>
        <dbReference type="Proteomes" id="UP000654075"/>
    </source>
</evidence>
<dbReference type="Pfam" id="PF10442">
    <property type="entry name" value="FIST_C"/>
    <property type="match status" value="1"/>
</dbReference>
<feature type="domain" description="FIST C-domain" evidence="1">
    <location>
        <begin position="1"/>
        <end position="115"/>
    </location>
</feature>
<sequence length="148" mass="15666">VGDGDWLIRGISQVTPDGGLVVGTGVAEGQPLRFHVRDRASAEADLDLMLNRYRLERTFTGGGEPVGCLLFTCNGRGEELHGKRHADARAVAKVLGDSVGTQVSGFFANGEIGSPGLGMQSEGDEKVRESAMHGFTAVFAMLVPVKRP</sequence>
<accession>A0A813GDH3</accession>
<feature type="non-terminal residue" evidence="2">
    <location>
        <position position="1"/>
    </location>
</feature>
<organism evidence="2 3">
    <name type="scientific">Polarella glacialis</name>
    <name type="common">Dinoflagellate</name>
    <dbReference type="NCBI Taxonomy" id="89957"/>
    <lineage>
        <taxon>Eukaryota</taxon>
        <taxon>Sar</taxon>
        <taxon>Alveolata</taxon>
        <taxon>Dinophyceae</taxon>
        <taxon>Suessiales</taxon>
        <taxon>Suessiaceae</taxon>
        <taxon>Polarella</taxon>
    </lineage>
</organism>